<reference evidence="1 2" key="1">
    <citation type="submission" date="2021-06" db="EMBL/GenBank/DDBJ databases">
        <title>Caerostris extrusa draft genome.</title>
        <authorList>
            <person name="Kono N."/>
            <person name="Arakawa K."/>
        </authorList>
    </citation>
    <scope>NUCLEOTIDE SEQUENCE [LARGE SCALE GENOMIC DNA]</scope>
</reference>
<protein>
    <submittedName>
        <fullName evidence="1">Uncharacterized protein</fullName>
    </submittedName>
</protein>
<organism evidence="1 2">
    <name type="scientific">Caerostris extrusa</name>
    <name type="common">Bark spider</name>
    <name type="synonym">Caerostris bankana</name>
    <dbReference type="NCBI Taxonomy" id="172846"/>
    <lineage>
        <taxon>Eukaryota</taxon>
        <taxon>Metazoa</taxon>
        <taxon>Ecdysozoa</taxon>
        <taxon>Arthropoda</taxon>
        <taxon>Chelicerata</taxon>
        <taxon>Arachnida</taxon>
        <taxon>Araneae</taxon>
        <taxon>Araneomorphae</taxon>
        <taxon>Entelegynae</taxon>
        <taxon>Araneoidea</taxon>
        <taxon>Araneidae</taxon>
        <taxon>Caerostris</taxon>
    </lineage>
</organism>
<dbReference type="Proteomes" id="UP001054945">
    <property type="component" value="Unassembled WGS sequence"/>
</dbReference>
<dbReference type="AlphaFoldDB" id="A0AAV4VP14"/>
<evidence type="ECO:0000313" key="1">
    <source>
        <dbReference type="EMBL" id="GIY71936.1"/>
    </source>
</evidence>
<proteinExistence type="predicted"/>
<gene>
    <name evidence="1" type="ORF">CEXT_347291</name>
</gene>
<name>A0AAV4VP14_CAEEX</name>
<keyword evidence="2" id="KW-1185">Reference proteome</keyword>
<sequence length="117" mass="13424">MQITPNFIFRSFKANLLKDEEFTQRSGGRCKLGISCLHPSHSSAGDDECKRAEMYADNVKLHFPSFKANLLKDLGSLHSAPVAPSLRCILWNKNEGLLRLRRQIREKTRIRLKPLVF</sequence>
<comment type="caution">
    <text evidence="1">The sequence shown here is derived from an EMBL/GenBank/DDBJ whole genome shotgun (WGS) entry which is preliminary data.</text>
</comment>
<evidence type="ECO:0000313" key="2">
    <source>
        <dbReference type="Proteomes" id="UP001054945"/>
    </source>
</evidence>
<dbReference type="EMBL" id="BPLR01014871">
    <property type="protein sequence ID" value="GIY71936.1"/>
    <property type="molecule type" value="Genomic_DNA"/>
</dbReference>
<accession>A0AAV4VP14</accession>